<proteinExistence type="predicted"/>
<accession>A0ABD1RLH7</accession>
<dbReference type="Proteomes" id="UP001604277">
    <property type="component" value="Unassembled WGS sequence"/>
</dbReference>
<dbReference type="AlphaFoldDB" id="A0ABD1RLH7"/>
<protein>
    <submittedName>
        <fullName evidence="2">Uncharacterized protein</fullName>
    </submittedName>
</protein>
<comment type="caution">
    <text evidence="2">The sequence shown here is derived from an EMBL/GenBank/DDBJ whole genome shotgun (WGS) entry which is preliminary data.</text>
</comment>
<evidence type="ECO:0000313" key="2">
    <source>
        <dbReference type="EMBL" id="KAL2489001.1"/>
    </source>
</evidence>
<sequence length="133" mass="15127">MVFWNHGWKLTKKGDERGRKQAVSAAWAESSNTHASSANPPDFPMRASQVIIPLTYQRVPPAVQSARKTFDEMPQRRILFPIKTRLSHKFGGIIGVCHGIFMAKNEGDSSSFPRGRRREKVSYFNMHPQMQQG</sequence>
<dbReference type="EMBL" id="JBFOLJ010000012">
    <property type="protein sequence ID" value="KAL2489001.1"/>
    <property type="molecule type" value="Genomic_DNA"/>
</dbReference>
<evidence type="ECO:0000313" key="3">
    <source>
        <dbReference type="Proteomes" id="UP001604277"/>
    </source>
</evidence>
<name>A0ABD1RLH7_9LAMI</name>
<evidence type="ECO:0000256" key="1">
    <source>
        <dbReference type="SAM" id="MobiDB-lite"/>
    </source>
</evidence>
<keyword evidence="3" id="KW-1185">Reference proteome</keyword>
<organism evidence="2 3">
    <name type="scientific">Forsythia ovata</name>
    <dbReference type="NCBI Taxonomy" id="205694"/>
    <lineage>
        <taxon>Eukaryota</taxon>
        <taxon>Viridiplantae</taxon>
        <taxon>Streptophyta</taxon>
        <taxon>Embryophyta</taxon>
        <taxon>Tracheophyta</taxon>
        <taxon>Spermatophyta</taxon>
        <taxon>Magnoliopsida</taxon>
        <taxon>eudicotyledons</taxon>
        <taxon>Gunneridae</taxon>
        <taxon>Pentapetalae</taxon>
        <taxon>asterids</taxon>
        <taxon>lamiids</taxon>
        <taxon>Lamiales</taxon>
        <taxon>Oleaceae</taxon>
        <taxon>Forsythieae</taxon>
        <taxon>Forsythia</taxon>
    </lineage>
</organism>
<gene>
    <name evidence="2" type="ORF">Fot_42293</name>
</gene>
<feature type="compositionally biased region" description="Polar residues" evidence="1">
    <location>
        <begin position="29"/>
        <end position="39"/>
    </location>
</feature>
<feature type="region of interest" description="Disordered" evidence="1">
    <location>
        <begin position="14"/>
        <end position="43"/>
    </location>
</feature>
<reference evidence="3" key="1">
    <citation type="submission" date="2024-07" db="EMBL/GenBank/DDBJ databases">
        <title>Two chromosome-level genome assemblies of Korean endemic species Abeliophyllum distichum and Forsythia ovata (Oleaceae).</title>
        <authorList>
            <person name="Jang H."/>
        </authorList>
    </citation>
    <scope>NUCLEOTIDE SEQUENCE [LARGE SCALE GENOMIC DNA]</scope>
</reference>